<dbReference type="GO" id="GO:0004177">
    <property type="term" value="F:aminopeptidase activity"/>
    <property type="evidence" value="ECO:0007669"/>
    <property type="project" value="UniProtKB-KW"/>
</dbReference>
<keyword evidence="3" id="KW-0645">Protease</keyword>
<accession>A0A3N0BHN9</accession>
<feature type="compositionally biased region" description="Polar residues" evidence="1">
    <location>
        <begin position="481"/>
        <end position="507"/>
    </location>
</feature>
<comment type="caution">
    <text evidence="3">The sequence shown here is derived from an EMBL/GenBank/DDBJ whole genome shotgun (WGS) entry which is preliminary data.</text>
</comment>
<keyword evidence="2" id="KW-1133">Transmembrane helix</keyword>
<keyword evidence="2" id="KW-0812">Transmembrane</keyword>
<evidence type="ECO:0000313" key="4">
    <source>
        <dbReference type="Proteomes" id="UP000278632"/>
    </source>
</evidence>
<keyword evidence="2" id="KW-0472">Membrane</keyword>
<feature type="region of interest" description="Disordered" evidence="1">
    <location>
        <begin position="637"/>
        <end position="657"/>
    </location>
</feature>
<feature type="region of interest" description="Disordered" evidence="1">
    <location>
        <begin position="443"/>
        <end position="531"/>
    </location>
</feature>
<dbReference type="OrthoDB" id="3169450at2"/>
<sequence length="1056" mass="112417">MYITEQMQKEAGLSAVIEDFNGSPDADIPRMICCGCSLVVTVAALFVPVLGIASVVVTLIAALLFAAEAFDRPVLSKVLARGVSQNVVAKYDPGYSAEAGGSRRRKVVLVARYDSGKVRAELNGPLTQALPAIQWTTFGAMALLPVILLLRNVVFLNDGGMVSTVLNVIVVILLVLACIPLATGALHKFAAYNEGANSNAAGTAVLLEVARRVGRGRVSEAELVERGEAAIHGEDAARAAGLVPEGVELVYEAENLKPPAMAPQTPEARLAAAKAAVAALTGKPVAGAAAADIAQNLVQIKEPPLPRPSDDDYHEVRGEVLEAFSTIPPDTMQEALAKAEAAAQDAEGIVAVGDAALNVVSSVEPTPYSTALTGGVPDWFTKAQEKAKKPRTVEKPVQRSRYASALDAAVSESAGHFTEANMAVERRFEQQMDASRDGIREIKAPQWNVSTDHAEAPDSALKDGEAVDNAVSAAEHGAENVHSSDSFDGSATSASQNSENDPLSTTAMAPIDVSGLRPGDLPSMPELSMPSFLDPRKVQEEALATRQDEHRTDNRVNVTDGVSEEEETVFGLVQDTPFDEAARKPIVLPDIGVSAANPAPITELPKQRAPLADVESAGKTAAKSLLTMLPSISLGSSDGNDGLDSTSAEGSPSEKGASLRAMLPSLSGAIARANASDAKSSNVNAAGSFAPAGATGAFAPVGDELLDNVDPDDIYVDDADDSAYDANFTETGAFAGPGYVEMPKSRVRRLFDRFRRKDKEEAPSAREWLNVDDTFDARTVGAERGGWESFREEDESAGDIDPSATTRMDAYEGDYLDESFDAFDENAFVGQDDRFESEGFHDEDLDVEDDEFDDYRGNASRPWNGGAFSARRVENADFDSESLAEESAQAAASEIEISDELQQIYQFRNPDINTEVWFVSLGSELAQNSGMKSFLAEHQQDLRGAIIIDLEALGAGDLSMIEQEGQFKTVKTSSRMKRYVKKASQATGVSVSSGRILWQDSAASFAIKHGHQAMHLVGMAGSKPAYFAQSDDVLENIDEETLSSNADFVMELLKNI</sequence>
<protein>
    <submittedName>
        <fullName evidence="3">Aminopeptidase</fullName>
    </submittedName>
</protein>
<feature type="compositionally biased region" description="Basic and acidic residues" evidence="1">
    <location>
        <begin position="452"/>
        <end position="465"/>
    </location>
</feature>
<evidence type="ECO:0000256" key="2">
    <source>
        <dbReference type="SAM" id="Phobius"/>
    </source>
</evidence>
<feature type="compositionally biased region" description="Polar residues" evidence="1">
    <location>
        <begin position="637"/>
        <end position="650"/>
    </location>
</feature>
<keyword evidence="3" id="KW-0378">Hydrolase</keyword>
<keyword evidence="3" id="KW-0031">Aminopeptidase</keyword>
<gene>
    <name evidence="3" type="ORF">DMP08_03685</name>
</gene>
<keyword evidence="4" id="KW-1185">Reference proteome</keyword>
<evidence type="ECO:0000313" key="3">
    <source>
        <dbReference type="EMBL" id="RNL47181.1"/>
    </source>
</evidence>
<name>A0A3N0BHN9_9ACTN</name>
<dbReference type="Proteomes" id="UP000278632">
    <property type="component" value="Unassembled WGS sequence"/>
</dbReference>
<organism evidence="3 4">
    <name type="scientific">Paraeggerthella hongkongensis</name>
    <dbReference type="NCBI Taxonomy" id="230658"/>
    <lineage>
        <taxon>Bacteria</taxon>
        <taxon>Bacillati</taxon>
        <taxon>Actinomycetota</taxon>
        <taxon>Coriobacteriia</taxon>
        <taxon>Eggerthellales</taxon>
        <taxon>Eggerthellaceae</taxon>
        <taxon>Paraeggerthella</taxon>
    </lineage>
</organism>
<feature type="transmembrane region" description="Helical" evidence="2">
    <location>
        <begin position="162"/>
        <end position="182"/>
    </location>
</feature>
<feature type="transmembrane region" description="Helical" evidence="2">
    <location>
        <begin position="38"/>
        <end position="67"/>
    </location>
</feature>
<proteinExistence type="predicted"/>
<reference evidence="4" key="1">
    <citation type="submission" date="2018-05" db="EMBL/GenBank/DDBJ databases">
        <title>Genome Sequencing of selected type strains of the family Eggerthellaceae.</title>
        <authorList>
            <person name="Danylec N."/>
            <person name="Stoll D.A."/>
            <person name="Doetsch A."/>
            <person name="Huch M."/>
        </authorList>
    </citation>
    <scope>NUCLEOTIDE SEQUENCE [LARGE SCALE GENOMIC DNA]</scope>
    <source>
        <strain evidence="4">DSM 16106</strain>
    </source>
</reference>
<evidence type="ECO:0000256" key="1">
    <source>
        <dbReference type="SAM" id="MobiDB-lite"/>
    </source>
</evidence>
<dbReference type="Gene3D" id="3.40.630.10">
    <property type="entry name" value="Zn peptidases"/>
    <property type="match status" value="2"/>
</dbReference>
<dbReference type="EMBL" id="QICD01000004">
    <property type="protein sequence ID" value="RNL47181.1"/>
    <property type="molecule type" value="Genomic_DNA"/>
</dbReference>
<dbReference type="AlphaFoldDB" id="A0A3N0BHN9"/>
<feature type="transmembrane region" description="Helical" evidence="2">
    <location>
        <begin position="132"/>
        <end position="150"/>
    </location>
</feature>